<protein>
    <recommendedName>
        <fullName evidence="7">Fibronectin type-III domain-containing protein</fullName>
    </recommendedName>
</protein>
<dbReference type="SUPFAM" id="SSF49265">
    <property type="entry name" value="Fibronectin type III"/>
    <property type="match status" value="1"/>
</dbReference>
<dbReference type="SMART" id="SM00364">
    <property type="entry name" value="LRR_BAC"/>
    <property type="match status" value="13"/>
</dbReference>
<dbReference type="PROSITE" id="PS50853">
    <property type="entry name" value="FN3"/>
    <property type="match status" value="1"/>
</dbReference>
<dbReference type="SMART" id="SM00365">
    <property type="entry name" value="LRR_SD22"/>
    <property type="match status" value="10"/>
</dbReference>
<dbReference type="InterPro" id="IPR001611">
    <property type="entry name" value="Leu-rich_rpt"/>
</dbReference>
<feature type="transmembrane region" description="Helical" evidence="6">
    <location>
        <begin position="1306"/>
        <end position="1329"/>
    </location>
</feature>
<dbReference type="SMART" id="SM00082">
    <property type="entry name" value="LRRCT"/>
    <property type="match status" value="1"/>
</dbReference>
<dbReference type="CDD" id="cd00063">
    <property type="entry name" value="FN3"/>
    <property type="match status" value="1"/>
</dbReference>
<evidence type="ECO:0000256" key="3">
    <source>
        <dbReference type="ARBA" id="ARBA00022737"/>
    </source>
</evidence>
<evidence type="ECO:0000256" key="4">
    <source>
        <dbReference type="ARBA" id="ARBA00023157"/>
    </source>
</evidence>
<gene>
    <name evidence="8" type="ORF">TSIB3V08_LOCUS11234</name>
</gene>
<reference evidence="8" key="1">
    <citation type="submission" date="2020-11" db="EMBL/GenBank/DDBJ databases">
        <authorList>
            <person name="Tran Van P."/>
        </authorList>
    </citation>
    <scope>NUCLEOTIDE SEQUENCE</scope>
</reference>
<dbReference type="FunFam" id="3.80.10.10:FF:001164">
    <property type="entry name" value="GH01279p"/>
    <property type="match status" value="1"/>
</dbReference>
<dbReference type="InterPro" id="IPR000483">
    <property type="entry name" value="Cys-rich_flank_reg_C"/>
</dbReference>
<dbReference type="PANTHER" id="PTHR24369:SF210">
    <property type="entry name" value="CHAOPTIN-RELATED"/>
    <property type="match status" value="1"/>
</dbReference>
<dbReference type="EMBL" id="OC008682">
    <property type="protein sequence ID" value="CAD7267220.1"/>
    <property type="molecule type" value="Genomic_DNA"/>
</dbReference>
<evidence type="ECO:0000256" key="6">
    <source>
        <dbReference type="SAM" id="Phobius"/>
    </source>
</evidence>
<dbReference type="Pfam" id="PF00041">
    <property type="entry name" value="fn3"/>
    <property type="match status" value="1"/>
</dbReference>
<dbReference type="InterPro" id="IPR050541">
    <property type="entry name" value="LRR_TM_domain-containing"/>
</dbReference>
<keyword evidence="6" id="KW-0812">Transmembrane</keyword>
<dbReference type="GO" id="GO:0005886">
    <property type="term" value="C:plasma membrane"/>
    <property type="evidence" value="ECO:0007669"/>
    <property type="project" value="TreeGrafter"/>
</dbReference>
<dbReference type="InterPro" id="IPR032675">
    <property type="entry name" value="LRR_dom_sf"/>
</dbReference>
<evidence type="ECO:0000313" key="8">
    <source>
        <dbReference type="EMBL" id="CAD7267220.1"/>
    </source>
</evidence>
<feature type="domain" description="Fibronectin type-III" evidence="7">
    <location>
        <begin position="1177"/>
        <end position="1283"/>
    </location>
</feature>
<keyword evidence="2" id="KW-0732">Signal</keyword>
<dbReference type="Pfam" id="PF13855">
    <property type="entry name" value="LRR_8"/>
    <property type="match status" value="8"/>
</dbReference>
<name>A0A7R9G6G5_TIMSH</name>
<dbReference type="SUPFAM" id="SSF52058">
    <property type="entry name" value="L domain-like"/>
    <property type="match status" value="4"/>
</dbReference>
<accession>A0A7R9G6G5</accession>
<feature type="compositionally biased region" description="Low complexity" evidence="5">
    <location>
        <begin position="1397"/>
        <end position="1407"/>
    </location>
</feature>
<evidence type="ECO:0000256" key="2">
    <source>
        <dbReference type="ARBA" id="ARBA00022729"/>
    </source>
</evidence>
<dbReference type="Gene3D" id="3.80.10.10">
    <property type="entry name" value="Ribonuclease Inhibitor"/>
    <property type="match status" value="6"/>
</dbReference>
<organism evidence="8">
    <name type="scientific">Timema shepardi</name>
    <name type="common">Walking stick</name>
    <dbReference type="NCBI Taxonomy" id="629360"/>
    <lineage>
        <taxon>Eukaryota</taxon>
        <taxon>Metazoa</taxon>
        <taxon>Ecdysozoa</taxon>
        <taxon>Arthropoda</taxon>
        <taxon>Hexapoda</taxon>
        <taxon>Insecta</taxon>
        <taxon>Pterygota</taxon>
        <taxon>Neoptera</taxon>
        <taxon>Polyneoptera</taxon>
        <taxon>Phasmatodea</taxon>
        <taxon>Timematodea</taxon>
        <taxon>Timematoidea</taxon>
        <taxon>Timematidae</taxon>
        <taxon>Timema</taxon>
    </lineage>
</organism>
<dbReference type="InterPro" id="IPR013783">
    <property type="entry name" value="Ig-like_fold"/>
</dbReference>
<keyword evidence="1" id="KW-0433">Leucine-rich repeat</keyword>
<dbReference type="SMART" id="SM00369">
    <property type="entry name" value="LRR_TYP"/>
    <property type="match status" value="34"/>
</dbReference>
<sequence length="1649" mass="184273">MVSIVAGNATVDPWSMLLQVVPRHGGEMSRPAHGKLRALLLLCSVGTLFPVSHCDDATGNKCPSFAANPSCACYNFEDGLFLECPGASPQTIRSVLDVIATPVKSLSVYDFDKTVTTLSAHYFPPNSIIRHLQITHSNLHELKDDSLSTLSLGLESLSIVSGKLDKVPQKALSGLTHLRSLDLESNEIQELPSYSFYGLSLVKLNMKGNVLHKISEYGFAGLEGSLTELDLAENKLKLFPMTALRRLEHLRSLRMAWNEIGSILDDGYSRLDSLLFLDLSSNNFETIPRDCFRPTPVLRTLSLYYNAIETVHSEAFVSLTEMESVDVSHNKIVFLDPFIFQMNKKLRTVDLSHNHIHYISGVFSKLPELRELFLSENNILEIPSDAFSDSSLLTVVYLQQNAIRWIEQDSLITLPNLSQLHLSANFIQYIPKELFFQSQKLSSLSLDDNRITGIDPGTFEFVQSLRELRLQNNRIISIARGVFDPLPSLLELHLQNNLIATIESGSFRSLQSLQHVNLQGNLLTTLGDVFLHESPSLVSIQLDSNSLVTLHNDSLRGQSSVQIMWLGHNRLVRVDRTLFSDLLLIQRVYLTNNSISHIEDRAFEPMQALKFLDLSLNRLKHISKNTFAELHELEELYLSGNCLQFIDPKAMTSLKKLRNLDLSDNRISVLHDDIFQEGLPIRVLSLKNCSVVKIESGAFQGLNNLNELNLEDNLLNAASLRQLDIPGLRALAVSGNNFSNIQGNSLDGLPSLQTLVINNAQIHKLPKNVLSKNKDLMRLELSENHLKQLGREVFMGLKALKELRLHSNSFLEIPYGAFTNMSALEVLVVSMNSLTSVDLSKLNGLPRLRELDLHGNTVSSLSGFASANLSHLLNVDLSENSLAALPANFFHLSSHLIRLDLASNRFRQIPTIALSEQNLPGLAWLNLTANPLSRIHDLSSVRRYPNLQEIHISGTNLTIVTSKDFEAFPSLLHLFLDQNRISRVSPGAFRSLPNLLTLDIGVNEIEMLPQERLQGLNQLRLLNITHNRLKELEEFPPDLKSLQILDLSFNQVTRVGKWTFRFLVNLAELHLYGNWISSVASDSFRPLKKLRVLDLSKNYLENLPLSAFRPLETQIRSLRTQENPLHCGCDSQELWEWLRDHQKLLVGVATRGLRCEHPPELRGLVFLDLEPPTFCSTPLVLKLAIQDIQPFSVLVSWQSRNHSGLHGYKVAYLAVDSQDTVRGKLLERGSRSVKLGRLIPGTRYLICVVGLGNWGSPRKNSSAEDVLSDSPTTRCTEVRTLEAPDSIVSEGPGLGSSVGSLLTRRLGLIVGSCMGFIVFVVLVSVLGYMKLKKRRDAAKREQPIPPEYISYRHFSIQSGEAGSHPLAAVNFTTSLNSDPEPVEKCRPQCASNPQHNSATSRTVTHSRSSSDHQWLVARNGTQHSVFSQNGAQHSVFSQNGAQHSVFSQNGAQHSVVSAPEDFTREPMNGRVPCSRQEPRYWPALPEVGWGCDVSSPPDRRNKGPGQVLAVKAGSSLLFDVLLIHLGYERPPRCLGQLLDTDILAVCSGLVNIDHGDYISIHLHWIYLTLPGCVCSGLVNIDHGDYISIHLHWIYLTLPGSVCSGLVNIDHGDYISIHLHWIYLHPHSLDMSHTSRLCVLWSGEYRPRRE</sequence>
<dbReference type="Gene3D" id="2.60.40.10">
    <property type="entry name" value="Immunoglobulins"/>
    <property type="match status" value="1"/>
</dbReference>
<dbReference type="InterPro" id="IPR003961">
    <property type="entry name" value="FN3_dom"/>
</dbReference>
<proteinExistence type="predicted"/>
<keyword evidence="6" id="KW-0472">Membrane</keyword>
<dbReference type="PANTHER" id="PTHR24369">
    <property type="entry name" value="ANTIGEN BSP, PUTATIVE-RELATED"/>
    <property type="match status" value="1"/>
</dbReference>
<dbReference type="InterPro" id="IPR003591">
    <property type="entry name" value="Leu-rich_rpt_typical-subtyp"/>
</dbReference>
<keyword evidence="3" id="KW-0677">Repeat</keyword>
<keyword evidence="4" id="KW-1015">Disulfide bond</keyword>
<feature type="region of interest" description="Disordered" evidence="5">
    <location>
        <begin position="1377"/>
        <end position="1408"/>
    </location>
</feature>
<dbReference type="PROSITE" id="PS51450">
    <property type="entry name" value="LRR"/>
    <property type="match status" value="7"/>
</dbReference>
<dbReference type="InterPro" id="IPR036116">
    <property type="entry name" value="FN3_sf"/>
</dbReference>
<evidence type="ECO:0000259" key="7">
    <source>
        <dbReference type="PROSITE" id="PS50853"/>
    </source>
</evidence>
<keyword evidence="6" id="KW-1133">Transmembrane helix</keyword>
<evidence type="ECO:0000256" key="1">
    <source>
        <dbReference type="ARBA" id="ARBA00022614"/>
    </source>
</evidence>
<evidence type="ECO:0000256" key="5">
    <source>
        <dbReference type="SAM" id="MobiDB-lite"/>
    </source>
</evidence>